<keyword evidence="3" id="KW-1185">Reference proteome</keyword>
<name>A0ABU7UWM8_9GAMM</name>
<dbReference type="EMBL" id="JAZHBO010000001">
    <property type="protein sequence ID" value="MEF2154979.1"/>
    <property type="molecule type" value="Genomic_DNA"/>
</dbReference>
<keyword evidence="1" id="KW-0472">Membrane</keyword>
<evidence type="ECO:0000256" key="1">
    <source>
        <dbReference type="SAM" id="Phobius"/>
    </source>
</evidence>
<comment type="caution">
    <text evidence="2">The sequence shown here is derived from an EMBL/GenBank/DDBJ whole genome shotgun (WGS) entry which is preliminary data.</text>
</comment>
<feature type="transmembrane region" description="Helical" evidence="1">
    <location>
        <begin position="18"/>
        <end position="37"/>
    </location>
</feature>
<evidence type="ECO:0000313" key="2">
    <source>
        <dbReference type="EMBL" id="MEF2154979.1"/>
    </source>
</evidence>
<keyword evidence="1" id="KW-1133">Transmembrane helix</keyword>
<gene>
    <name evidence="2" type="primary">cydP</name>
    <name evidence="2" type="ORF">V3390_01820</name>
</gene>
<reference evidence="2 3" key="1">
    <citation type="submission" date="2024-01" db="EMBL/GenBank/DDBJ databases">
        <title>Novel species of the genus Luteimonas isolated from rivers.</title>
        <authorList>
            <person name="Lu H."/>
        </authorList>
    </citation>
    <scope>NUCLEOTIDE SEQUENCE [LARGE SCALE GENOMIC DNA]</scope>
    <source>
        <strain evidence="2 3">FXH3W</strain>
    </source>
</reference>
<accession>A0ABU7UWM8</accession>
<dbReference type="InterPro" id="IPR054636">
    <property type="entry name" value="CydP"/>
</dbReference>
<keyword evidence="1" id="KW-0812">Transmembrane</keyword>
<dbReference type="RefSeq" id="WP_331689673.1">
    <property type="nucleotide sequence ID" value="NZ_JAZHBN010000005.1"/>
</dbReference>
<organism evidence="2 3">
    <name type="scientific">Aquilutibacter rugosus</name>
    <dbReference type="NCBI Taxonomy" id="3115820"/>
    <lineage>
        <taxon>Bacteria</taxon>
        <taxon>Pseudomonadati</taxon>
        <taxon>Pseudomonadota</taxon>
        <taxon>Gammaproteobacteria</taxon>
        <taxon>Lysobacterales</taxon>
        <taxon>Lysobacteraceae</taxon>
        <taxon>Aquilutibacter</taxon>
    </lineage>
</organism>
<dbReference type="NCBIfam" id="NF045611">
    <property type="entry name" value="small_CydP"/>
    <property type="match status" value="1"/>
</dbReference>
<sequence>MRFNVPNLPIENRLLRHLVWIGIIKIILLFFIWFAFFRGHKVHVDPQSAAQQILQPTSNTNLEDKQP</sequence>
<dbReference type="Proteomes" id="UP001356170">
    <property type="component" value="Unassembled WGS sequence"/>
</dbReference>
<proteinExistence type="predicted"/>
<evidence type="ECO:0000313" key="3">
    <source>
        <dbReference type="Proteomes" id="UP001356170"/>
    </source>
</evidence>
<protein>
    <submittedName>
        <fullName evidence="2">Cytochrome oxidase putative small subunit CydP</fullName>
    </submittedName>
</protein>